<evidence type="ECO:0000313" key="3">
    <source>
        <dbReference type="Proteomes" id="UP001525379"/>
    </source>
</evidence>
<reference evidence="2 3" key="1">
    <citation type="submission" date="2022-04" db="EMBL/GenBank/DDBJ databases">
        <title>Human microbiome associated bacterial genomes.</title>
        <authorList>
            <person name="Sandstrom S."/>
            <person name="Salamzade R."/>
            <person name="Kalan L.R."/>
        </authorList>
    </citation>
    <scope>NUCLEOTIDE SEQUENCE [LARGE SCALE GENOMIC DNA]</scope>
    <source>
        <strain evidence="3">p3-SID1799</strain>
    </source>
</reference>
<dbReference type="EMBL" id="JALXSQ010000037">
    <property type="protein sequence ID" value="MCT2043334.1"/>
    <property type="molecule type" value="Genomic_DNA"/>
</dbReference>
<dbReference type="RefSeq" id="WP_241179601.1">
    <property type="nucleotide sequence ID" value="NZ_JAFDPW010000001.1"/>
</dbReference>
<evidence type="ECO:0000256" key="1">
    <source>
        <dbReference type="SAM" id="MobiDB-lite"/>
    </source>
</evidence>
<sequence>MRANVGSQRITAGNIHTFRFPAGHPEPRRHIPYGSQELTTYRDISARAKPKVDPALINHYYGSKEELFEAVVETALPLQLIDNEPSSPDSQTQGASHRAT</sequence>
<protein>
    <submittedName>
        <fullName evidence="2">TetR/AcrR family transcriptional regulator</fullName>
    </submittedName>
</protein>
<dbReference type="Gene3D" id="1.10.357.10">
    <property type="entry name" value="Tetracycline Repressor, domain 2"/>
    <property type="match status" value="1"/>
</dbReference>
<proteinExistence type="predicted"/>
<feature type="region of interest" description="Disordered" evidence="1">
    <location>
        <begin position="80"/>
        <end position="100"/>
    </location>
</feature>
<dbReference type="Proteomes" id="UP001525379">
    <property type="component" value="Unassembled WGS sequence"/>
</dbReference>
<feature type="compositionally biased region" description="Polar residues" evidence="1">
    <location>
        <begin position="84"/>
        <end position="100"/>
    </location>
</feature>
<organism evidence="2 3">
    <name type="scientific">Pseudoclavibacter albus</name>
    <dbReference type="NCBI Taxonomy" id="272241"/>
    <lineage>
        <taxon>Bacteria</taxon>
        <taxon>Bacillati</taxon>
        <taxon>Actinomycetota</taxon>
        <taxon>Actinomycetes</taxon>
        <taxon>Micrococcales</taxon>
        <taxon>Microbacteriaceae</taxon>
        <taxon>Pseudoclavibacter</taxon>
    </lineage>
</organism>
<keyword evidence="3" id="KW-1185">Reference proteome</keyword>
<accession>A0ABT2HYE6</accession>
<dbReference type="InterPro" id="IPR009057">
    <property type="entry name" value="Homeodomain-like_sf"/>
</dbReference>
<dbReference type="SUPFAM" id="SSF46689">
    <property type="entry name" value="Homeodomain-like"/>
    <property type="match status" value="1"/>
</dbReference>
<evidence type="ECO:0000313" key="2">
    <source>
        <dbReference type="EMBL" id="MCT2043334.1"/>
    </source>
</evidence>
<comment type="caution">
    <text evidence="2">The sequence shown here is derived from an EMBL/GenBank/DDBJ whole genome shotgun (WGS) entry which is preliminary data.</text>
</comment>
<gene>
    <name evidence="2" type="ORF">M3D15_08325</name>
</gene>
<name>A0ABT2HYE6_9MICO</name>